<dbReference type="VEuPathDB" id="MicrosporidiaDB:VCUG_02471"/>
<name>L2GRV8_VAVCU</name>
<dbReference type="Proteomes" id="UP000011081">
    <property type="component" value="Unassembled WGS sequence"/>
</dbReference>
<dbReference type="HOGENOM" id="CLU_744329_0_0_1"/>
<proteinExistence type="predicted"/>
<evidence type="ECO:0000313" key="2">
    <source>
        <dbReference type="EMBL" id="ELA46033.1"/>
    </source>
</evidence>
<gene>
    <name evidence="2" type="ORF">VCUG_02471</name>
</gene>
<evidence type="ECO:0000256" key="1">
    <source>
        <dbReference type="SAM" id="MobiDB-lite"/>
    </source>
</evidence>
<dbReference type="OrthoDB" id="2195775at2759"/>
<feature type="region of interest" description="Disordered" evidence="1">
    <location>
        <begin position="353"/>
        <end position="372"/>
    </location>
</feature>
<accession>L2GRV8</accession>
<evidence type="ECO:0000313" key="3">
    <source>
        <dbReference type="Proteomes" id="UP000011081"/>
    </source>
</evidence>
<dbReference type="OMA" id="MRVRTQM"/>
<dbReference type="RefSeq" id="XP_008075479.1">
    <property type="nucleotide sequence ID" value="XM_008077288.1"/>
</dbReference>
<protein>
    <submittedName>
        <fullName evidence="2">Uncharacterized protein</fullName>
    </submittedName>
</protein>
<dbReference type="EMBL" id="GL877469">
    <property type="protein sequence ID" value="ELA46033.1"/>
    <property type="molecule type" value="Genomic_DNA"/>
</dbReference>
<sequence>MRISVLLYAVFMRYARARMINELDYFTGKDIYIKLAGYPSIHLAYSIKDNAFRFVNSNLSPSIFAYDDRARITTNGNKFELVIGGVQACLKKDRIVRCDSSDSKTSSLFKITKDQYGFEIANNDSCITKEMDTKTNMKKCMQTEDQMYDFETSGSLGCKDAEEQNDVRMMNVERALGELMREMAWRNNDTHYSDGMRYAPFYDHGPSTMRVDSFGDKLVQQESPLHGYLSDRFIHERPVHDAPIFDTHAMHEQPIHTTETMVHETEAFPRYVQSEMHVEPVHHAVIHSEERPVVIENRPIVQDQLHSEKTKIVPGKTTVETKTVPVKMRVRTQMAPTTKTVVTETVTDQDVVNEEADVSYDEETDVEDVNSL</sequence>
<dbReference type="GeneID" id="19880333"/>
<dbReference type="InParanoid" id="L2GRV8"/>
<reference evidence="3" key="1">
    <citation type="submission" date="2011-03" db="EMBL/GenBank/DDBJ databases">
        <title>The genome sequence of Vavraia culicis strain floridensis.</title>
        <authorList>
            <consortium name="The Broad Institute Genome Sequencing Platform"/>
            <person name="Cuomo C."/>
            <person name="Becnel J."/>
            <person name="Sanscrainte N."/>
            <person name="Young S.K."/>
            <person name="Zeng Q."/>
            <person name="Gargeya S."/>
            <person name="Fitzgerald M."/>
            <person name="Haas B."/>
            <person name="Abouelleil A."/>
            <person name="Alvarado L."/>
            <person name="Arachchi H.M."/>
            <person name="Berlin A."/>
            <person name="Chapman S.B."/>
            <person name="Gearin G."/>
            <person name="Goldberg J."/>
            <person name="Griggs A."/>
            <person name="Gujja S."/>
            <person name="Hansen M."/>
            <person name="Heiman D."/>
            <person name="Howarth C."/>
            <person name="Larimer J."/>
            <person name="Lui A."/>
            <person name="MacDonald P.J.P."/>
            <person name="McCowen C."/>
            <person name="Montmayeur A."/>
            <person name="Murphy C."/>
            <person name="Neiman D."/>
            <person name="Pearson M."/>
            <person name="Priest M."/>
            <person name="Roberts A."/>
            <person name="Saif S."/>
            <person name="Shea T."/>
            <person name="Sisk P."/>
            <person name="Stolte C."/>
            <person name="Sykes S."/>
            <person name="Wortman J."/>
            <person name="Nusbaum C."/>
            <person name="Birren B."/>
        </authorList>
    </citation>
    <scope>NUCLEOTIDE SEQUENCE [LARGE SCALE GENOMIC DNA]</scope>
    <source>
        <strain evidence="3">floridensis</strain>
    </source>
</reference>
<keyword evidence="3" id="KW-1185">Reference proteome</keyword>
<organism evidence="2 3">
    <name type="scientific">Vavraia culicis (isolate floridensis)</name>
    <name type="common">Microsporidian parasite</name>
    <dbReference type="NCBI Taxonomy" id="948595"/>
    <lineage>
        <taxon>Eukaryota</taxon>
        <taxon>Fungi</taxon>
        <taxon>Fungi incertae sedis</taxon>
        <taxon>Microsporidia</taxon>
        <taxon>Pleistophoridae</taxon>
        <taxon>Vavraia</taxon>
    </lineage>
</organism>
<dbReference type="AlphaFoldDB" id="L2GRV8"/>